<protein>
    <recommendedName>
        <fullName evidence="3">Carboxylic ester hydrolase</fullName>
        <ecNumber evidence="3">3.1.1.-</ecNumber>
    </recommendedName>
</protein>
<accession>T2MJR3</accession>
<dbReference type="InterPro" id="IPR019826">
    <property type="entry name" value="Carboxylesterase_B_AS"/>
</dbReference>
<gene>
    <name evidence="6" type="primary">CES2</name>
</gene>
<dbReference type="InterPro" id="IPR002018">
    <property type="entry name" value="CarbesteraseB"/>
</dbReference>
<dbReference type="OrthoDB" id="3200163at2759"/>
<proteinExistence type="evidence at transcript level"/>
<evidence type="ECO:0000256" key="2">
    <source>
        <dbReference type="ARBA" id="ARBA00022801"/>
    </source>
</evidence>
<name>T2MJR3_HYDVU</name>
<dbReference type="Gene3D" id="3.40.50.1820">
    <property type="entry name" value="alpha/beta hydrolase"/>
    <property type="match status" value="1"/>
</dbReference>
<dbReference type="PANTHER" id="PTHR11559">
    <property type="entry name" value="CARBOXYLESTERASE"/>
    <property type="match status" value="1"/>
</dbReference>
<dbReference type="AlphaFoldDB" id="T2MJR3"/>
<feature type="transmembrane region" description="Helical" evidence="4">
    <location>
        <begin position="72"/>
        <end position="94"/>
    </location>
</feature>
<dbReference type="InterPro" id="IPR029058">
    <property type="entry name" value="AB_hydrolase_fold"/>
</dbReference>
<reference evidence="6" key="1">
    <citation type="journal article" date="2013" name="Genome Biol. Evol.">
        <title>Punctuated emergences of genetic and phenotypic innovations in eumetazoan, bilaterian, euteleostome, and hominidae ancestors.</title>
        <authorList>
            <person name="Wenger Y."/>
            <person name="Galliot B."/>
        </authorList>
    </citation>
    <scope>NUCLEOTIDE SEQUENCE</scope>
    <source>
        <tissue evidence="6">Whole animals</tissue>
    </source>
</reference>
<dbReference type="GO" id="GO:0016787">
    <property type="term" value="F:hydrolase activity"/>
    <property type="evidence" value="ECO:0007669"/>
    <property type="project" value="UniProtKB-KW"/>
</dbReference>
<evidence type="ECO:0000259" key="5">
    <source>
        <dbReference type="Pfam" id="PF00135"/>
    </source>
</evidence>
<comment type="similarity">
    <text evidence="1 3">Belongs to the type-B carboxylesterase/lipase family.</text>
</comment>
<evidence type="ECO:0000256" key="4">
    <source>
        <dbReference type="SAM" id="Phobius"/>
    </source>
</evidence>
<evidence type="ECO:0000256" key="1">
    <source>
        <dbReference type="ARBA" id="ARBA00005964"/>
    </source>
</evidence>
<keyword evidence="4" id="KW-0812">Transmembrane</keyword>
<keyword evidence="4" id="KW-1133">Transmembrane helix</keyword>
<dbReference type="SUPFAM" id="SSF53474">
    <property type="entry name" value="alpha/beta-Hydrolases"/>
    <property type="match status" value="1"/>
</dbReference>
<organism evidence="6">
    <name type="scientific">Hydra vulgaris</name>
    <name type="common">Hydra</name>
    <name type="synonym">Hydra attenuata</name>
    <dbReference type="NCBI Taxonomy" id="6087"/>
    <lineage>
        <taxon>Eukaryota</taxon>
        <taxon>Metazoa</taxon>
        <taxon>Cnidaria</taxon>
        <taxon>Hydrozoa</taxon>
        <taxon>Hydroidolina</taxon>
        <taxon>Anthoathecata</taxon>
        <taxon>Aplanulata</taxon>
        <taxon>Hydridae</taxon>
        <taxon>Hydra</taxon>
    </lineage>
</organism>
<dbReference type="EC" id="3.1.1.-" evidence="3"/>
<dbReference type="Pfam" id="PF00135">
    <property type="entry name" value="COesterase"/>
    <property type="match status" value="1"/>
</dbReference>
<evidence type="ECO:0000256" key="3">
    <source>
        <dbReference type="RuleBase" id="RU361235"/>
    </source>
</evidence>
<evidence type="ECO:0000313" key="6">
    <source>
        <dbReference type="EMBL" id="CDG72157.1"/>
    </source>
</evidence>
<keyword evidence="2 3" id="KW-0378">Hydrolase</keyword>
<feature type="non-terminal residue" evidence="6">
    <location>
        <position position="1"/>
    </location>
</feature>
<feature type="domain" description="Carboxylesterase type B" evidence="5">
    <location>
        <begin position="104"/>
        <end position="583"/>
    </location>
</feature>
<dbReference type="EMBL" id="HAAD01005925">
    <property type="protein sequence ID" value="CDG72157.1"/>
    <property type="molecule type" value="mRNA"/>
</dbReference>
<keyword evidence="4" id="KW-0472">Membrane</keyword>
<sequence>LGINEIKKMSDEKQSIIKEHITKYSKRYDQVSWRSADTDFETASSADEQAKKERSPVIAKLAHFCIRRNRKITALVVVVLIFLAIMGGLIYLYYSKQNQSFRSSPVVLIDCGPVTGTIESVKVNNKMFDSFVFKGIPYALPPVKNLRWKAPVALSSNCWKGTFEATKFGNICVQNTSGVIEGSENCLYLNVWSPRLETDALLPVFVWIHGGYLMNGFGHQSGYSPDSEFVTSMNVVAVSMNYRLNAFGFLTLKELWVENESYGNFGLLDQILVLKWVKKNIQNFGGDPNSVTIVGQSSGGTSIFGLLASLPAEGLFQRAITMSASPKFEKSYISAANENQVFIKKSKCKDISVKLKECLYNLTSEEVIRAIPNDVYPYWLMEDLLDFPKKDLFDGALIVMEPMSVSEYPQNIKNINFTTSDKVSVLIGSTAQEIGILPGAIFTGVYQWISLKEYLDKRLLNFSLSYSKIFDLYKNINNINDSAQYAYETISSDVRINCPSNKLAKDILLSNKYDVFRYIVTNYPNKPVSLNGFPPSKYAVHFWDSTALFNFKAVNNYSLSETDKLFAKTLQENIKHFMIYGHMLRSDWSEGKTGVFNTQGLLETLESDYHSMICSFWNDPKNDFISYAWIN</sequence>
<dbReference type="ESTHER" id="hydvu-ACHE">
    <property type="family name" value="Cholinesterase-like"/>
</dbReference>
<dbReference type="InterPro" id="IPR050309">
    <property type="entry name" value="Type-B_Carboxylest/Lipase"/>
</dbReference>
<dbReference type="PROSITE" id="PS00122">
    <property type="entry name" value="CARBOXYLESTERASE_B_1"/>
    <property type="match status" value="1"/>
</dbReference>